<dbReference type="Proteomes" id="UP000631694">
    <property type="component" value="Unassembled WGS sequence"/>
</dbReference>
<dbReference type="EMBL" id="JADZLT010000056">
    <property type="protein sequence ID" value="MBH0239991.1"/>
    <property type="molecule type" value="Genomic_DNA"/>
</dbReference>
<evidence type="ECO:0000313" key="2">
    <source>
        <dbReference type="EMBL" id="MBH0239991.1"/>
    </source>
</evidence>
<comment type="caution">
    <text evidence="2">The sequence shown here is derived from an EMBL/GenBank/DDBJ whole genome shotgun (WGS) entry which is preliminary data.</text>
</comment>
<feature type="transmembrane region" description="Helical" evidence="1">
    <location>
        <begin position="115"/>
        <end position="137"/>
    </location>
</feature>
<dbReference type="RefSeq" id="WP_197313056.1">
    <property type="nucleotide sequence ID" value="NZ_JADZLT010000056.1"/>
</dbReference>
<reference evidence="2" key="1">
    <citation type="submission" date="2020-12" db="EMBL/GenBank/DDBJ databases">
        <title>Methylobrevis albus sp. nov., isolated from fresh water lack sediment.</title>
        <authorList>
            <person name="Zou Q."/>
        </authorList>
    </citation>
    <scope>NUCLEOTIDE SEQUENCE</scope>
    <source>
        <strain evidence="2">L22</strain>
    </source>
</reference>
<keyword evidence="3" id="KW-1185">Reference proteome</keyword>
<organism evidence="2 3">
    <name type="scientific">Methylobrevis albus</name>
    <dbReference type="NCBI Taxonomy" id="2793297"/>
    <lineage>
        <taxon>Bacteria</taxon>
        <taxon>Pseudomonadati</taxon>
        <taxon>Pseudomonadota</taxon>
        <taxon>Alphaproteobacteria</taxon>
        <taxon>Hyphomicrobiales</taxon>
        <taxon>Pleomorphomonadaceae</taxon>
        <taxon>Methylobrevis</taxon>
    </lineage>
</organism>
<dbReference type="AlphaFoldDB" id="A0A931I726"/>
<dbReference type="Pfam" id="PF19660">
    <property type="entry name" value="DUF6163"/>
    <property type="match status" value="1"/>
</dbReference>
<dbReference type="InterPro" id="IPR046161">
    <property type="entry name" value="DUF6163"/>
</dbReference>
<keyword evidence="1" id="KW-0812">Transmembrane</keyword>
<name>A0A931I726_9HYPH</name>
<protein>
    <recommendedName>
        <fullName evidence="4">Transmembrane protein</fullName>
    </recommendedName>
</protein>
<gene>
    <name evidence="2" type="ORF">I5731_19375</name>
</gene>
<keyword evidence="1" id="KW-0472">Membrane</keyword>
<evidence type="ECO:0008006" key="4">
    <source>
        <dbReference type="Google" id="ProtNLM"/>
    </source>
</evidence>
<sequence>MRDDDAMSMTGSAATEAGGRFNPRLLLTIFVRLLALVFLASGLLEWAIILGPAAPGGGFLSLPVEFKVATVFFAVCNLVAAVGLWLLASWGAVVWLIAALTESALHGLFPETFGFAWLTVGFHVGSIVVYAVFTYLVDRSSEEA</sequence>
<accession>A0A931I726</accession>
<evidence type="ECO:0000256" key="1">
    <source>
        <dbReference type="SAM" id="Phobius"/>
    </source>
</evidence>
<feature type="transmembrane region" description="Helical" evidence="1">
    <location>
        <begin position="25"/>
        <end position="48"/>
    </location>
</feature>
<keyword evidence="1" id="KW-1133">Transmembrane helix</keyword>
<evidence type="ECO:0000313" key="3">
    <source>
        <dbReference type="Proteomes" id="UP000631694"/>
    </source>
</evidence>
<proteinExistence type="predicted"/>